<dbReference type="SUPFAM" id="SSF54197">
    <property type="entry name" value="HIT-like"/>
    <property type="match status" value="1"/>
</dbReference>
<dbReference type="RefSeq" id="WP_129987041.1">
    <property type="nucleotide sequence ID" value="NZ_SDPU01000021.1"/>
</dbReference>
<evidence type="ECO:0000313" key="5">
    <source>
        <dbReference type="EMBL" id="RYU12266.1"/>
    </source>
</evidence>
<dbReference type="InterPro" id="IPR001310">
    <property type="entry name" value="Histidine_triad_HIT"/>
</dbReference>
<feature type="short sequence motif" description="Histidine triad motif" evidence="2 3">
    <location>
        <begin position="99"/>
        <end position="103"/>
    </location>
</feature>
<evidence type="ECO:0000256" key="1">
    <source>
        <dbReference type="PIRSR" id="PIRSR601310-1"/>
    </source>
</evidence>
<comment type="caution">
    <text evidence="5">The sequence shown here is derived from an EMBL/GenBank/DDBJ whole genome shotgun (WGS) entry which is preliminary data.</text>
</comment>
<accession>A0A4V1Z1V9</accession>
<dbReference type="OrthoDB" id="9784774at2"/>
<reference evidence="5 6" key="1">
    <citation type="submission" date="2019-01" db="EMBL/GenBank/DDBJ databases">
        <title>Nocardioides guangzhouensis sp. nov., an actinobacterium isolated from soil.</title>
        <authorList>
            <person name="Fu Y."/>
            <person name="Cai Y."/>
            <person name="Lin Z."/>
            <person name="Chen P."/>
        </authorList>
    </citation>
    <scope>NUCLEOTIDE SEQUENCE [LARGE SCALE GENOMIC DNA]</scope>
    <source>
        <strain evidence="5 6">NBRC 105384</strain>
    </source>
</reference>
<dbReference type="GO" id="GO:0009117">
    <property type="term" value="P:nucleotide metabolic process"/>
    <property type="evidence" value="ECO:0007669"/>
    <property type="project" value="TreeGrafter"/>
</dbReference>
<dbReference type="PANTHER" id="PTHR46648:SF1">
    <property type="entry name" value="ADENOSINE 5'-MONOPHOSPHORAMIDASE HNT1"/>
    <property type="match status" value="1"/>
</dbReference>
<keyword evidence="6" id="KW-1185">Reference proteome</keyword>
<dbReference type="PROSITE" id="PS51084">
    <property type="entry name" value="HIT_2"/>
    <property type="match status" value="1"/>
</dbReference>
<dbReference type="Pfam" id="PF01230">
    <property type="entry name" value="HIT"/>
    <property type="match status" value="1"/>
</dbReference>
<evidence type="ECO:0000259" key="4">
    <source>
        <dbReference type="PROSITE" id="PS51084"/>
    </source>
</evidence>
<feature type="active site" description="Tele-AMP-histidine intermediate" evidence="1">
    <location>
        <position position="101"/>
    </location>
</feature>
<dbReference type="InterPro" id="IPR011146">
    <property type="entry name" value="HIT-like"/>
</dbReference>
<feature type="domain" description="HIT" evidence="4">
    <location>
        <begin position="7"/>
        <end position="114"/>
    </location>
</feature>
<organism evidence="5 6">
    <name type="scientific">Nocardioides iriomotensis</name>
    <dbReference type="NCBI Taxonomy" id="715784"/>
    <lineage>
        <taxon>Bacteria</taxon>
        <taxon>Bacillati</taxon>
        <taxon>Actinomycetota</taxon>
        <taxon>Actinomycetes</taxon>
        <taxon>Propionibacteriales</taxon>
        <taxon>Nocardioidaceae</taxon>
        <taxon>Nocardioides</taxon>
    </lineage>
</organism>
<evidence type="ECO:0000256" key="3">
    <source>
        <dbReference type="PROSITE-ProRule" id="PRU00464"/>
    </source>
</evidence>
<evidence type="ECO:0000256" key="2">
    <source>
        <dbReference type="PIRSR" id="PIRSR601310-3"/>
    </source>
</evidence>
<dbReference type="PANTHER" id="PTHR46648">
    <property type="entry name" value="HIT FAMILY PROTEIN 1"/>
    <property type="match status" value="1"/>
</dbReference>
<proteinExistence type="predicted"/>
<sequence>MSEPGCVFCQIVAGEAEAFVIGSGPGAVAFLDIAPLSRGHALVVPTAHVPDLLHGGADVLHVVAPLVEEVSRLLVGRLGADGLNLFQSSGEAAGQEVPHFHVHLVPRWRGDGVVRGFERDPMAAEDLDALHARLLG</sequence>
<evidence type="ECO:0000313" key="6">
    <source>
        <dbReference type="Proteomes" id="UP000291189"/>
    </source>
</evidence>
<protein>
    <submittedName>
        <fullName evidence="5">HIT domain-containing protein</fullName>
    </submittedName>
</protein>
<gene>
    <name evidence="5" type="ORF">ETU37_09595</name>
</gene>
<dbReference type="Gene3D" id="3.30.428.10">
    <property type="entry name" value="HIT-like"/>
    <property type="match status" value="1"/>
</dbReference>
<dbReference type="AlphaFoldDB" id="A0A4V1Z1V9"/>
<dbReference type="PRINTS" id="PR00332">
    <property type="entry name" value="HISTRIAD"/>
</dbReference>
<dbReference type="EMBL" id="SDPU01000021">
    <property type="protein sequence ID" value="RYU12266.1"/>
    <property type="molecule type" value="Genomic_DNA"/>
</dbReference>
<dbReference type="InterPro" id="IPR036265">
    <property type="entry name" value="HIT-like_sf"/>
</dbReference>
<dbReference type="Proteomes" id="UP000291189">
    <property type="component" value="Unassembled WGS sequence"/>
</dbReference>
<name>A0A4V1Z1V9_9ACTN</name>
<dbReference type="GO" id="GO:0003824">
    <property type="term" value="F:catalytic activity"/>
    <property type="evidence" value="ECO:0007669"/>
    <property type="project" value="InterPro"/>
</dbReference>